<feature type="binding site" evidence="8">
    <location>
        <begin position="294"/>
        <end position="297"/>
    </location>
    <ligand>
        <name>GTP</name>
        <dbReference type="ChEBI" id="CHEBI:37565"/>
        <label>2</label>
    </ligand>
</feature>
<evidence type="ECO:0000313" key="12">
    <source>
        <dbReference type="EMBL" id="KAA0895254.1"/>
    </source>
</evidence>
<dbReference type="FunFam" id="3.30.300.20:FF:000004">
    <property type="entry name" value="GTPase Der"/>
    <property type="match status" value="1"/>
</dbReference>
<comment type="function">
    <text evidence="8 10">GTPase that plays an essential role in the late steps of ribosome biogenesis.</text>
</comment>
<feature type="domain" description="EngA-type G" evidence="11">
    <location>
        <begin position="3"/>
        <end position="167"/>
    </location>
</feature>
<evidence type="ECO:0000256" key="9">
    <source>
        <dbReference type="PROSITE-ProRule" id="PRU01049"/>
    </source>
</evidence>
<dbReference type="InterPro" id="IPR005225">
    <property type="entry name" value="Small_GTP-bd"/>
</dbReference>
<dbReference type="CDD" id="cd01894">
    <property type="entry name" value="EngA1"/>
    <property type="match status" value="1"/>
</dbReference>
<dbReference type="InterPro" id="IPR006073">
    <property type="entry name" value="GTP-bd"/>
</dbReference>
<evidence type="ECO:0000313" key="13">
    <source>
        <dbReference type="Proteomes" id="UP000324298"/>
    </source>
</evidence>
<dbReference type="PANTHER" id="PTHR43834">
    <property type="entry name" value="GTPASE DER"/>
    <property type="match status" value="1"/>
</dbReference>
<dbReference type="NCBIfam" id="TIGR00231">
    <property type="entry name" value="small_GTP"/>
    <property type="match status" value="2"/>
</dbReference>
<evidence type="ECO:0000256" key="7">
    <source>
        <dbReference type="ARBA" id="ARBA00032345"/>
    </source>
</evidence>
<dbReference type="Proteomes" id="UP000324298">
    <property type="component" value="Unassembled WGS sequence"/>
</dbReference>
<dbReference type="InterPro" id="IPR027417">
    <property type="entry name" value="P-loop_NTPase"/>
</dbReference>
<dbReference type="NCBIfam" id="TIGR03594">
    <property type="entry name" value="GTPase_EngA"/>
    <property type="match status" value="1"/>
</dbReference>
<feature type="domain" description="EngA-type G" evidence="11">
    <location>
        <begin position="176"/>
        <end position="351"/>
    </location>
</feature>
<dbReference type="InterPro" id="IPR031166">
    <property type="entry name" value="G_ENGA"/>
</dbReference>
<protein>
    <recommendedName>
        <fullName evidence="2 8">GTPase Der</fullName>
    </recommendedName>
    <alternativeName>
        <fullName evidence="7 8">GTP-binding protein EngA</fullName>
    </alternativeName>
</protein>
<dbReference type="GO" id="GO:0042254">
    <property type="term" value="P:ribosome biogenesis"/>
    <property type="evidence" value="ECO:0007669"/>
    <property type="project" value="UniProtKB-KW"/>
</dbReference>
<dbReference type="RefSeq" id="WP_149305835.1">
    <property type="nucleotide sequence ID" value="NZ_SRSD01000001.1"/>
</dbReference>
<evidence type="ECO:0000256" key="10">
    <source>
        <dbReference type="RuleBase" id="RU004481"/>
    </source>
</evidence>
<gene>
    <name evidence="8" type="primary">der</name>
    <name evidence="12" type="ORF">ET418_01675</name>
</gene>
<comment type="caution">
    <text evidence="12">The sequence shown here is derived from an EMBL/GenBank/DDBJ whole genome shotgun (WGS) entry which is preliminary data.</text>
</comment>
<dbReference type="FunFam" id="3.40.50.300:FF:000057">
    <property type="entry name" value="GTPase Der"/>
    <property type="match status" value="1"/>
</dbReference>
<keyword evidence="5 8" id="KW-0547">Nucleotide-binding</keyword>
<keyword evidence="13" id="KW-1185">Reference proteome</keyword>
<evidence type="ECO:0000256" key="3">
    <source>
        <dbReference type="ARBA" id="ARBA00022517"/>
    </source>
</evidence>
<dbReference type="Pfam" id="PF01926">
    <property type="entry name" value="MMR_HSR1"/>
    <property type="match status" value="2"/>
</dbReference>
<reference evidence="12 13" key="1">
    <citation type="submission" date="2019-04" db="EMBL/GenBank/DDBJ databases">
        <title>Geobacter ruber sp. nov., ferric-reducing bacteria isolated from paddy soil.</title>
        <authorList>
            <person name="Xu Z."/>
            <person name="Masuda Y."/>
            <person name="Itoh H."/>
            <person name="Senoo K."/>
        </authorList>
    </citation>
    <scope>NUCLEOTIDE SEQUENCE [LARGE SCALE GENOMIC DNA]</scope>
    <source>
        <strain evidence="12 13">Red88</strain>
    </source>
</reference>
<dbReference type="PIRSF" id="PIRSF006485">
    <property type="entry name" value="GTP-binding_EngA"/>
    <property type="match status" value="1"/>
</dbReference>
<dbReference type="FunFam" id="3.40.50.300:FF:000040">
    <property type="entry name" value="GTPase Der"/>
    <property type="match status" value="1"/>
</dbReference>
<feature type="binding site" evidence="8">
    <location>
        <begin position="229"/>
        <end position="233"/>
    </location>
    <ligand>
        <name>GTP</name>
        <dbReference type="ChEBI" id="CHEBI:37565"/>
        <label>2</label>
    </ligand>
</feature>
<proteinExistence type="inferred from homology"/>
<dbReference type="PRINTS" id="PR00326">
    <property type="entry name" value="GTP1OBG"/>
</dbReference>
<sequence length="451" mass="50869">MKPIVAIVGRPNVGKSTLFNRLLGHRRAIVDDLPGVTRDRNYATITRFDKPFILIDTGGFEPVTEDRLLQQMREQSSLAMEEADVIIFMMDARSGLTPADIEVATMLRRVKKPIFYVVNKVDGEKLENESAEFYSLGIERLHTISAEHNRGVIDLMEDLLDVFPEADAGIPDDEITRIAVVGRPNVGKSSLVNRLLGFERMVANPTAGTTRDSVDTLFTCNKKNYLLIDTAGIRRKGKTTEKLEKYSVVDSLRSIERADVVLVVLDAEEGVTEQDERIAGYVHEAGRGCVFVVNKWDTLEKDNSTLGVYVDKVRTGFKYLAYAPIVFVSAKTGQRISKIMTTVDEVMGQYIHRVTTSDLNRVFSEATDAHHAPLAHGRRVKFYFATQVATRPPSFVIFTNQPDSIHFSYERYLVNRFREAFGFDGVPIRLIFRGREKNGAARHPLAKRERH</sequence>
<feature type="binding site" evidence="8">
    <location>
        <begin position="56"/>
        <end position="60"/>
    </location>
    <ligand>
        <name>GTP</name>
        <dbReference type="ChEBI" id="CHEBI:37565"/>
        <label>1</label>
    </ligand>
</feature>
<dbReference type="Gene3D" id="3.30.300.20">
    <property type="match status" value="1"/>
</dbReference>
<evidence type="ECO:0000256" key="4">
    <source>
        <dbReference type="ARBA" id="ARBA00022737"/>
    </source>
</evidence>
<evidence type="ECO:0000256" key="2">
    <source>
        <dbReference type="ARBA" id="ARBA00020953"/>
    </source>
</evidence>
<dbReference type="InterPro" id="IPR015946">
    <property type="entry name" value="KH_dom-like_a/b"/>
</dbReference>
<dbReference type="SUPFAM" id="SSF52540">
    <property type="entry name" value="P-loop containing nucleoside triphosphate hydrolases"/>
    <property type="match status" value="2"/>
</dbReference>
<dbReference type="CDD" id="cd01895">
    <property type="entry name" value="EngA2"/>
    <property type="match status" value="1"/>
</dbReference>
<comment type="similarity">
    <text evidence="1 8 9 10">Belongs to the TRAFAC class TrmE-Era-EngA-EngB-Septin-like GTPase superfamily. EngA (Der) GTPase family.</text>
</comment>
<evidence type="ECO:0000256" key="8">
    <source>
        <dbReference type="HAMAP-Rule" id="MF_00195"/>
    </source>
</evidence>
<dbReference type="GO" id="GO:0043022">
    <property type="term" value="F:ribosome binding"/>
    <property type="evidence" value="ECO:0007669"/>
    <property type="project" value="TreeGrafter"/>
</dbReference>
<dbReference type="Gene3D" id="3.40.50.300">
    <property type="entry name" value="P-loop containing nucleotide triphosphate hydrolases"/>
    <property type="match status" value="2"/>
</dbReference>
<accession>A0A5A9XQJ6</accession>
<feature type="binding site" evidence="8">
    <location>
        <begin position="182"/>
        <end position="189"/>
    </location>
    <ligand>
        <name>GTP</name>
        <dbReference type="ChEBI" id="CHEBI:37565"/>
        <label>2</label>
    </ligand>
</feature>
<keyword evidence="3 8" id="KW-0690">Ribosome biogenesis</keyword>
<dbReference type="HAMAP" id="MF_00195">
    <property type="entry name" value="GTPase_Der"/>
    <property type="match status" value="1"/>
</dbReference>
<dbReference type="AlphaFoldDB" id="A0A5A9XQJ6"/>
<evidence type="ECO:0000256" key="6">
    <source>
        <dbReference type="ARBA" id="ARBA00023134"/>
    </source>
</evidence>
<dbReference type="InterPro" id="IPR016484">
    <property type="entry name" value="GTPase_Der"/>
</dbReference>
<evidence type="ECO:0000259" key="11">
    <source>
        <dbReference type="PROSITE" id="PS51712"/>
    </source>
</evidence>
<dbReference type="EMBL" id="SRSD01000001">
    <property type="protein sequence ID" value="KAA0895254.1"/>
    <property type="molecule type" value="Genomic_DNA"/>
</dbReference>
<dbReference type="OrthoDB" id="9805918at2"/>
<dbReference type="PANTHER" id="PTHR43834:SF6">
    <property type="entry name" value="GTPASE DER"/>
    <property type="match status" value="1"/>
</dbReference>
<keyword evidence="6 8" id="KW-0342">GTP-binding</keyword>
<organism evidence="12 13">
    <name type="scientific">Oryzomonas rubra</name>
    <dbReference type="NCBI Taxonomy" id="2509454"/>
    <lineage>
        <taxon>Bacteria</taxon>
        <taxon>Pseudomonadati</taxon>
        <taxon>Thermodesulfobacteriota</taxon>
        <taxon>Desulfuromonadia</taxon>
        <taxon>Geobacterales</taxon>
        <taxon>Geobacteraceae</taxon>
        <taxon>Oryzomonas</taxon>
    </lineage>
</organism>
<dbReference type="GO" id="GO:0005525">
    <property type="term" value="F:GTP binding"/>
    <property type="evidence" value="ECO:0007669"/>
    <property type="project" value="UniProtKB-UniRule"/>
</dbReference>
<evidence type="ECO:0000256" key="5">
    <source>
        <dbReference type="ARBA" id="ARBA00022741"/>
    </source>
</evidence>
<keyword evidence="4 10" id="KW-0677">Repeat</keyword>
<feature type="binding site" evidence="8">
    <location>
        <begin position="9"/>
        <end position="16"/>
    </location>
    <ligand>
        <name>GTP</name>
        <dbReference type="ChEBI" id="CHEBI:37565"/>
        <label>1</label>
    </ligand>
</feature>
<dbReference type="Pfam" id="PF14714">
    <property type="entry name" value="KH_dom-like"/>
    <property type="match status" value="1"/>
</dbReference>
<name>A0A5A9XQJ6_9BACT</name>
<dbReference type="InterPro" id="IPR032859">
    <property type="entry name" value="KH_dom-like"/>
</dbReference>
<evidence type="ECO:0000256" key="1">
    <source>
        <dbReference type="ARBA" id="ARBA00008279"/>
    </source>
</evidence>
<feature type="binding site" evidence="8">
    <location>
        <begin position="119"/>
        <end position="122"/>
    </location>
    <ligand>
        <name>GTP</name>
        <dbReference type="ChEBI" id="CHEBI:37565"/>
        <label>1</label>
    </ligand>
</feature>
<comment type="subunit">
    <text evidence="8">Associates with the 50S ribosomal subunit.</text>
</comment>
<dbReference type="PROSITE" id="PS51712">
    <property type="entry name" value="G_ENGA"/>
    <property type="match status" value="2"/>
</dbReference>